<evidence type="ECO:0000256" key="1">
    <source>
        <dbReference type="SAM" id="Phobius"/>
    </source>
</evidence>
<evidence type="ECO:0000313" key="3">
    <source>
        <dbReference type="Proteomes" id="UP001158576"/>
    </source>
</evidence>
<feature type="transmembrane region" description="Helical" evidence="1">
    <location>
        <begin position="61"/>
        <end position="78"/>
    </location>
</feature>
<dbReference type="Proteomes" id="UP001158576">
    <property type="component" value="Chromosome 2"/>
</dbReference>
<proteinExistence type="predicted"/>
<keyword evidence="1" id="KW-0812">Transmembrane</keyword>
<organism evidence="2 3">
    <name type="scientific">Oikopleura dioica</name>
    <name type="common">Tunicate</name>
    <dbReference type="NCBI Taxonomy" id="34765"/>
    <lineage>
        <taxon>Eukaryota</taxon>
        <taxon>Metazoa</taxon>
        <taxon>Chordata</taxon>
        <taxon>Tunicata</taxon>
        <taxon>Appendicularia</taxon>
        <taxon>Copelata</taxon>
        <taxon>Oikopleuridae</taxon>
        <taxon>Oikopleura</taxon>
    </lineage>
</organism>
<keyword evidence="1" id="KW-0472">Membrane</keyword>
<dbReference type="InterPro" id="IPR039775">
    <property type="entry name" value="PHTF1/2"/>
</dbReference>
<dbReference type="EMBL" id="OU015567">
    <property type="protein sequence ID" value="CAG5113778.1"/>
    <property type="molecule type" value="Genomic_DNA"/>
</dbReference>
<accession>A0ABN7T819</accession>
<protein>
    <submittedName>
        <fullName evidence="2">Oidioi.mRNA.OKI2018_I69.chr2.g7868.t1.cds</fullName>
    </submittedName>
</protein>
<sequence>MNAFLKSSFCRAPPKAPDVVKPGPERIHVRLWESNHWVKASVSLVDLGALIMRKVFQEKQTISPFCLGLLFAFLHALLPMTNRIYRHSAALRNFSCHHDLFQVAYEIKTITFAGAPYLVICSAICRFSISAILYFLLSISLRVYSQRLLAAKHFSHLTSARRARKSDLPHFRLNKVRNIKLWLSLRSYIRRRGAQRSVDILVSSGFLLVLTHLSTLAISFIHGNIFEESSPFLWEVTFNSITSGIFMMQILTQGSKINQRYMNSSGLITEQINLYLRMDRKPHKKEALSRANAVLGLAVKLIKEIESPFKVYGLVMSPLLYNVTRMIILSAFSGAVSEMLGIKLKLWKIKTG</sequence>
<dbReference type="PANTHER" id="PTHR12680:SF6">
    <property type="entry name" value="PROTEIN PHTF"/>
    <property type="match status" value="1"/>
</dbReference>
<keyword evidence="3" id="KW-1185">Reference proteome</keyword>
<evidence type="ECO:0000313" key="2">
    <source>
        <dbReference type="EMBL" id="CAG5113778.1"/>
    </source>
</evidence>
<dbReference type="PANTHER" id="PTHR12680">
    <property type="entry name" value="PUTATIVE HOMEODOMAIN TRANSCRIPTION FACTOR PHTF"/>
    <property type="match status" value="1"/>
</dbReference>
<feature type="transmembrane region" description="Helical" evidence="1">
    <location>
        <begin position="200"/>
        <end position="220"/>
    </location>
</feature>
<feature type="transmembrane region" description="Helical" evidence="1">
    <location>
        <begin position="115"/>
        <end position="137"/>
    </location>
</feature>
<gene>
    <name evidence="2" type="ORF">OKIOD_LOCUS16633</name>
</gene>
<reference evidence="2 3" key="1">
    <citation type="submission" date="2021-04" db="EMBL/GenBank/DDBJ databases">
        <authorList>
            <person name="Bliznina A."/>
        </authorList>
    </citation>
    <scope>NUCLEOTIDE SEQUENCE [LARGE SCALE GENOMIC DNA]</scope>
</reference>
<keyword evidence="1" id="KW-1133">Transmembrane helix</keyword>
<name>A0ABN7T819_OIKDI</name>
<feature type="transmembrane region" description="Helical" evidence="1">
    <location>
        <begin position="232"/>
        <end position="252"/>
    </location>
</feature>